<dbReference type="CDD" id="cd02909">
    <property type="entry name" value="cupin_pirin_N"/>
    <property type="match status" value="1"/>
</dbReference>
<feature type="domain" description="Pirin C-terminal" evidence="3">
    <location>
        <begin position="176"/>
        <end position="277"/>
    </location>
</feature>
<comment type="similarity">
    <text evidence="1">Belongs to the pirin family.</text>
</comment>
<name>A0A3B0Z384_9ZZZZ</name>
<organism evidence="4">
    <name type="scientific">hydrothermal vent metagenome</name>
    <dbReference type="NCBI Taxonomy" id="652676"/>
    <lineage>
        <taxon>unclassified sequences</taxon>
        <taxon>metagenomes</taxon>
        <taxon>ecological metagenomes</taxon>
    </lineage>
</organism>
<dbReference type="SUPFAM" id="SSF51182">
    <property type="entry name" value="RmlC-like cupins"/>
    <property type="match status" value="1"/>
</dbReference>
<dbReference type="InterPro" id="IPR011051">
    <property type="entry name" value="RmlC_Cupin_sf"/>
</dbReference>
<proteinExistence type="inferred from homology"/>
<dbReference type="EMBL" id="UOFO01000130">
    <property type="protein sequence ID" value="VAW87745.1"/>
    <property type="molecule type" value="Genomic_DNA"/>
</dbReference>
<dbReference type="Gene3D" id="2.60.120.10">
    <property type="entry name" value="Jelly Rolls"/>
    <property type="match status" value="2"/>
</dbReference>
<dbReference type="Pfam" id="PF05726">
    <property type="entry name" value="Pirin_C"/>
    <property type="match status" value="1"/>
</dbReference>
<dbReference type="AlphaFoldDB" id="A0A3B0Z384"/>
<evidence type="ECO:0000259" key="3">
    <source>
        <dbReference type="Pfam" id="PF05726"/>
    </source>
</evidence>
<dbReference type="Pfam" id="PF02678">
    <property type="entry name" value="Pirin"/>
    <property type="match status" value="1"/>
</dbReference>
<evidence type="ECO:0000259" key="2">
    <source>
        <dbReference type="Pfam" id="PF02678"/>
    </source>
</evidence>
<dbReference type="InterPro" id="IPR014710">
    <property type="entry name" value="RmlC-like_jellyroll"/>
</dbReference>
<reference evidence="4" key="1">
    <citation type="submission" date="2018-06" db="EMBL/GenBank/DDBJ databases">
        <authorList>
            <person name="Zhirakovskaya E."/>
        </authorList>
    </citation>
    <scope>NUCLEOTIDE SEQUENCE</scope>
</reference>
<sequence>MNRETTQTRFVPAMTSQEGAGVTVNRTIGTPALRNYDPFVMLDYFGSDVPDEYIAGFPSHPHRGFITFTYMLDGHIEHKDSMGNTGNLGPGGAQWMKAASGVIHSEMPKQENGLMRGFQLWINLPAVNKMDTPEYQEYDASDFPVVETADYQAKVIIGKLTGTNSPIIDDITNVSYFDVQLKSGKQFSHAHPVENRSFFYLFEGNGTFKGENVTTHTFVALASDDKQPEFVAGKQGARFIVVSGKPINEPIVQYGPFVMNSREEIDQAMRDFQSNNFVRDRAWVKSKKIS</sequence>
<dbReference type="InterPro" id="IPR012093">
    <property type="entry name" value="Pirin"/>
</dbReference>
<dbReference type="CDD" id="cd02247">
    <property type="entry name" value="cupin_pirin_C"/>
    <property type="match status" value="1"/>
</dbReference>
<accession>A0A3B0Z384</accession>
<feature type="domain" description="Pirin N-terminal" evidence="2">
    <location>
        <begin position="22"/>
        <end position="122"/>
    </location>
</feature>
<gene>
    <name evidence="4" type="ORF">MNBD_GAMMA16-1256</name>
</gene>
<dbReference type="PANTHER" id="PTHR13903:SF8">
    <property type="entry name" value="PIRIN"/>
    <property type="match status" value="1"/>
</dbReference>
<dbReference type="InterPro" id="IPR008778">
    <property type="entry name" value="Pirin_C_dom"/>
</dbReference>
<protein>
    <submittedName>
        <fullName evidence="4">Pirin</fullName>
    </submittedName>
</protein>
<evidence type="ECO:0000313" key="4">
    <source>
        <dbReference type="EMBL" id="VAW87745.1"/>
    </source>
</evidence>
<dbReference type="PIRSF" id="PIRSF006232">
    <property type="entry name" value="Pirin"/>
    <property type="match status" value="1"/>
</dbReference>
<dbReference type="InterPro" id="IPR003829">
    <property type="entry name" value="Pirin_N_dom"/>
</dbReference>
<evidence type="ECO:0000256" key="1">
    <source>
        <dbReference type="ARBA" id="ARBA00008416"/>
    </source>
</evidence>
<dbReference type="PANTHER" id="PTHR13903">
    <property type="entry name" value="PIRIN-RELATED"/>
    <property type="match status" value="1"/>
</dbReference>